<dbReference type="EMBL" id="KQ421454">
    <property type="protein sequence ID" value="KOF77423.1"/>
    <property type="molecule type" value="Genomic_DNA"/>
</dbReference>
<protein>
    <submittedName>
        <fullName evidence="2">Uncharacterized protein</fullName>
    </submittedName>
</protein>
<gene>
    <name evidence="2" type="ORF">OCBIM_22032128mg</name>
</gene>
<organism evidence="2">
    <name type="scientific">Octopus bimaculoides</name>
    <name type="common">California two-spotted octopus</name>
    <dbReference type="NCBI Taxonomy" id="37653"/>
    <lineage>
        <taxon>Eukaryota</taxon>
        <taxon>Metazoa</taxon>
        <taxon>Spiralia</taxon>
        <taxon>Lophotrochozoa</taxon>
        <taxon>Mollusca</taxon>
        <taxon>Cephalopoda</taxon>
        <taxon>Coleoidea</taxon>
        <taxon>Octopodiformes</taxon>
        <taxon>Octopoda</taxon>
        <taxon>Incirrata</taxon>
        <taxon>Octopodidae</taxon>
        <taxon>Octopus</taxon>
    </lineage>
</organism>
<dbReference type="AlphaFoldDB" id="A0A0L8GKE7"/>
<sequence length="91" mass="10265">MYVCMYVKYNHYIYPVGLHVCVCVCVCVILVLLSTCPRLHGSDKFSTAGLSRVLNNRIMTSSLRPDYGKVSTVRLSQVLNGRIITRSLRPD</sequence>
<keyword evidence="1" id="KW-0472">Membrane</keyword>
<name>A0A0L8GKE7_OCTBM</name>
<evidence type="ECO:0000256" key="1">
    <source>
        <dbReference type="SAM" id="Phobius"/>
    </source>
</evidence>
<evidence type="ECO:0000313" key="2">
    <source>
        <dbReference type="EMBL" id="KOF77423.1"/>
    </source>
</evidence>
<proteinExistence type="predicted"/>
<feature type="transmembrane region" description="Helical" evidence="1">
    <location>
        <begin position="12"/>
        <end position="33"/>
    </location>
</feature>
<accession>A0A0L8GKE7</accession>
<keyword evidence="1" id="KW-1133">Transmembrane helix</keyword>
<reference evidence="2" key="1">
    <citation type="submission" date="2015-07" db="EMBL/GenBank/DDBJ databases">
        <title>MeaNS - Measles Nucleotide Surveillance Program.</title>
        <authorList>
            <person name="Tran T."/>
            <person name="Druce J."/>
        </authorList>
    </citation>
    <scope>NUCLEOTIDE SEQUENCE</scope>
    <source>
        <strain evidence="2">UCB-OBI-ISO-001</strain>
        <tissue evidence="2">Gonad</tissue>
    </source>
</reference>
<keyword evidence="1" id="KW-0812">Transmembrane</keyword>